<evidence type="ECO:0000259" key="3">
    <source>
        <dbReference type="Pfam" id="PF00892"/>
    </source>
</evidence>
<feature type="transmembrane region" description="Helical" evidence="2">
    <location>
        <begin position="212"/>
        <end position="237"/>
    </location>
</feature>
<feature type="compositionally biased region" description="Polar residues" evidence="1">
    <location>
        <begin position="8"/>
        <end position="19"/>
    </location>
</feature>
<dbReference type="Pfam" id="PF00892">
    <property type="entry name" value="EamA"/>
    <property type="match status" value="1"/>
</dbReference>
<evidence type="ECO:0000256" key="2">
    <source>
        <dbReference type="SAM" id="Phobius"/>
    </source>
</evidence>
<dbReference type="SUPFAM" id="SSF103481">
    <property type="entry name" value="Multidrug resistance efflux transporter EmrE"/>
    <property type="match status" value="2"/>
</dbReference>
<keyword evidence="2" id="KW-0812">Transmembrane</keyword>
<dbReference type="GO" id="GO:0016020">
    <property type="term" value="C:membrane"/>
    <property type="evidence" value="ECO:0007669"/>
    <property type="project" value="InterPro"/>
</dbReference>
<sequence length="334" mass="35478">MRRAHCPLQTQAKPTTQGGPSRRSPPMPQPAQAYTLAQNMRGAGIMVACTGIFTVHDALMKLVAAEIGLWEAIFLRGCIASTLLAVFTARLERSRLRLARADLRALSWRTVGEMGSTLMFLAALFHIPFANATAILQVAPLAMTLAAALLLRERVGWRRSLAIAVGFGGVMLIVRPGTEGFTAWSLCALGAVGFLVMRDFSTRSLSRAVPSVLVAFVAASSLTLTGAAGLVVTGWTAPSPATLAQVGLAGLLVTAGYIMITMAMRTGDMSFIAPFRYTALVWALILGMLLFADFPRPLTYAGAGLVVATGLFTFLRERALGRKAERAAAGTPPR</sequence>
<keyword evidence="2" id="KW-1133">Transmembrane helix</keyword>
<feature type="transmembrane region" description="Helical" evidence="2">
    <location>
        <begin position="110"/>
        <end position="128"/>
    </location>
</feature>
<evidence type="ECO:0000313" key="5">
    <source>
        <dbReference type="Proteomes" id="UP000305888"/>
    </source>
</evidence>
<protein>
    <submittedName>
        <fullName evidence="4">DMT family transporter</fullName>
    </submittedName>
</protein>
<name>A0A5B8FGX2_9RHOB</name>
<organism evidence="4 5">
    <name type="scientific">Paroceanicella profunda</name>
    <dbReference type="NCBI Taxonomy" id="2579971"/>
    <lineage>
        <taxon>Bacteria</taxon>
        <taxon>Pseudomonadati</taxon>
        <taxon>Pseudomonadota</taxon>
        <taxon>Alphaproteobacteria</taxon>
        <taxon>Rhodobacterales</taxon>
        <taxon>Paracoccaceae</taxon>
        <taxon>Paroceanicella</taxon>
    </lineage>
</organism>
<dbReference type="PANTHER" id="PTHR22911:SF135">
    <property type="entry name" value="BLR4310 PROTEIN"/>
    <property type="match status" value="1"/>
</dbReference>
<feature type="transmembrane region" description="Helical" evidence="2">
    <location>
        <begin position="134"/>
        <end position="151"/>
    </location>
</feature>
<feature type="transmembrane region" description="Helical" evidence="2">
    <location>
        <begin position="298"/>
        <end position="315"/>
    </location>
</feature>
<dbReference type="AlphaFoldDB" id="A0A5B8FGX2"/>
<feature type="transmembrane region" description="Helical" evidence="2">
    <location>
        <begin position="181"/>
        <end position="200"/>
    </location>
</feature>
<dbReference type="KEGG" id="ppru:FDP22_08195"/>
<dbReference type="InterPro" id="IPR037185">
    <property type="entry name" value="EmrE-like"/>
</dbReference>
<dbReference type="OrthoDB" id="7165334at2"/>
<accession>A0A5B8FGX2</accession>
<dbReference type="PANTHER" id="PTHR22911">
    <property type="entry name" value="ACYL-MALONYL CONDENSING ENZYME-RELATED"/>
    <property type="match status" value="1"/>
</dbReference>
<feature type="transmembrane region" description="Helical" evidence="2">
    <location>
        <begin position="275"/>
        <end position="292"/>
    </location>
</feature>
<feature type="region of interest" description="Disordered" evidence="1">
    <location>
        <begin position="1"/>
        <end position="30"/>
    </location>
</feature>
<keyword evidence="5" id="KW-1185">Reference proteome</keyword>
<reference evidence="4 5" key="1">
    <citation type="submission" date="2019-06" db="EMBL/GenBank/DDBJ databases">
        <title>Genome sequence of Rhodobacteraceae bacterium D4M1.</title>
        <authorList>
            <person name="Cao J."/>
        </authorList>
    </citation>
    <scope>NUCLEOTIDE SEQUENCE [LARGE SCALE GENOMIC DNA]</scope>
    <source>
        <strain evidence="4 5">D4M1</strain>
    </source>
</reference>
<gene>
    <name evidence="4" type="ORF">FDP22_08195</name>
</gene>
<dbReference type="InterPro" id="IPR000620">
    <property type="entry name" value="EamA_dom"/>
</dbReference>
<proteinExistence type="predicted"/>
<dbReference type="EMBL" id="CP040818">
    <property type="protein sequence ID" value="QDL91761.1"/>
    <property type="molecule type" value="Genomic_DNA"/>
</dbReference>
<evidence type="ECO:0000256" key="1">
    <source>
        <dbReference type="SAM" id="MobiDB-lite"/>
    </source>
</evidence>
<dbReference type="Proteomes" id="UP000305888">
    <property type="component" value="Chromosome"/>
</dbReference>
<evidence type="ECO:0000313" key="4">
    <source>
        <dbReference type="EMBL" id="QDL91761.1"/>
    </source>
</evidence>
<feature type="transmembrane region" description="Helical" evidence="2">
    <location>
        <begin position="243"/>
        <end position="263"/>
    </location>
</feature>
<keyword evidence="2" id="KW-0472">Membrane</keyword>
<feature type="domain" description="EamA" evidence="3">
    <location>
        <begin position="49"/>
        <end position="174"/>
    </location>
</feature>
<feature type="transmembrane region" description="Helical" evidence="2">
    <location>
        <begin position="158"/>
        <end position="175"/>
    </location>
</feature>